<dbReference type="KEGG" id="laj:A0128_14440"/>
<dbReference type="AlphaFoldDB" id="A0A1D7UZD4"/>
<evidence type="ECO:0000313" key="1">
    <source>
        <dbReference type="EMBL" id="AOP34939.1"/>
    </source>
</evidence>
<dbReference type="EMBL" id="CP015217">
    <property type="protein sequence ID" value="AOP34939.1"/>
    <property type="molecule type" value="Genomic_DNA"/>
</dbReference>
<sequence length="62" mass="7397">MKILFFSEERLQSDFPFSLKEECVLYLRCAASRRRTCKENTRSRFDGFAFRFGMARADLSFL</sequence>
<proteinExistence type="predicted"/>
<protein>
    <submittedName>
        <fullName evidence="1">Uncharacterized protein</fullName>
    </submittedName>
</protein>
<evidence type="ECO:0000313" key="2">
    <source>
        <dbReference type="Proteomes" id="UP000094197"/>
    </source>
</evidence>
<organism evidence="1 2">
    <name type="scientific">Leptospira tipperaryensis</name>
    <dbReference type="NCBI Taxonomy" id="2564040"/>
    <lineage>
        <taxon>Bacteria</taxon>
        <taxon>Pseudomonadati</taxon>
        <taxon>Spirochaetota</taxon>
        <taxon>Spirochaetia</taxon>
        <taxon>Leptospirales</taxon>
        <taxon>Leptospiraceae</taxon>
        <taxon>Leptospira</taxon>
    </lineage>
</organism>
<name>A0A1D7UZD4_9LEPT</name>
<keyword evidence="2" id="KW-1185">Reference proteome</keyword>
<gene>
    <name evidence="1" type="ORF">A0128_14440</name>
</gene>
<dbReference type="Proteomes" id="UP000094197">
    <property type="component" value="Chromosome 1"/>
</dbReference>
<accession>A0A1D7UZD4</accession>
<reference evidence="1 2" key="1">
    <citation type="submission" date="2016-04" db="EMBL/GenBank/DDBJ databases">
        <title>Complete genome seqeunce of Leptospira alstonii serovar Room22.</title>
        <authorList>
            <person name="Nally J.E."/>
            <person name="Bayles D.O."/>
            <person name="Hurley D."/>
            <person name="Fanning S."/>
            <person name="McMahon B.J."/>
            <person name="Arent Z."/>
        </authorList>
    </citation>
    <scope>NUCLEOTIDE SEQUENCE [LARGE SCALE GENOMIC DNA]</scope>
    <source>
        <strain evidence="1 2">GWTS #1</strain>
    </source>
</reference>